<dbReference type="PANTHER" id="PTHR38355:SF1">
    <property type="entry name" value="OS06G0149500 PROTEIN"/>
    <property type="match status" value="1"/>
</dbReference>
<dbReference type="InterPro" id="IPR014729">
    <property type="entry name" value="Rossmann-like_a/b/a_fold"/>
</dbReference>
<proteinExistence type="predicted"/>
<accession>A0AAN9S9R4</accession>
<comment type="caution">
    <text evidence="1">The sequence shown here is derived from an EMBL/GenBank/DDBJ whole genome shotgun (WGS) entry which is preliminary data.</text>
</comment>
<organism evidence="1 2">
    <name type="scientific">Psophocarpus tetragonolobus</name>
    <name type="common">Winged bean</name>
    <name type="synonym">Dolichos tetragonolobus</name>
    <dbReference type="NCBI Taxonomy" id="3891"/>
    <lineage>
        <taxon>Eukaryota</taxon>
        <taxon>Viridiplantae</taxon>
        <taxon>Streptophyta</taxon>
        <taxon>Embryophyta</taxon>
        <taxon>Tracheophyta</taxon>
        <taxon>Spermatophyta</taxon>
        <taxon>Magnoliopsida</taxon>
        <taxon>eudicotyledons</taxon>
        <taxon>Gunneridae</taxon>
        <taxon>Pentapetalae</taxon>
        <taxon>rosids</taxon>
        <taxon>fabids</taxon>
        <taxon>Fabales</taxon>
        <taxon>Fabaceae</taxon>
        <taxon>Papilionoideae</taxon>
        <taxon>50 kb inversion clade</taxon>
        <taxon>NPAAA clade</taxon>
        <taxon>indigoferoid/millettioid clade</taxon>
        <taxon>Phaseoleae</taxon>
        <taxon>Psophocarpus</taxon>
    </lineage>
</organism>
<dbReference type="PANTHER" id="PTHR38355">
    <property type="entry name" value="OS06G0149500 PROTEIN"/>
    <property type="match status" value="1"/>
</dbReference>
<name>A0AAN9S9R4_PSOTE</name>
<dbReference type="GO" id="GO:0005739">
    <property type="term" value="C:mitochondrion"/>
    <property type="evidence" value="ECO:0007669"/>
    <property type="project" value="TreeGrafter"/>
</dbReference>
<sequence length="283" mass="31934">MLTDLRLNQPRYATLPNLMKAKSKLVKKFTLEELNVEIKSDLEIVQVTEPPKRKAGVIVASVDELIDKLKHEANVQVQANDDHKCSYDAEEDFLSRIISNIILIPRIRLERLLCYKFTNPAVPYYLVLFGHCCWTTLLFRTRSLVTAPLFPVCYRFDSISGKKMEFVNRIADIAARIVNNNTVINICLVASFATLGVRSMNQQRTIYALEAEKDSLIKSNKSIRKTLWNWKQQLYAEASTDSAVVPLARLKAIYGEAPPPQHATIGDTLTKDANSPGPTQIIA</sequence>
<dbReference type="EMBL" id="JAYMYS010000005">
    <property type="protein sequence ID" value="KAK7391666.1"/>
    <property type="molecule type" value="Genomic_DNA"/>
</dbReference>
<dbReference type="SUPFAM" id="SSF52402">
    <property type="entry name" value="Adenine nucleotide alpha hydrolases-like"/>
    <property type="match status" value="1"/>
</dbReference>
<dbReference type="AlphaFoldDB" id="A0AAN9S9R4"/>
<dbReference type="Gene3D" id="3.40.50.620">
    <property type="entry name" value="HUPs"/>
    <property type="match status" value="1"/>
</dbReference>
<evidence type="ECO:0000313" key="2">
    <source>
        <dbReference type="Proteomes" id="UP001386955"/>
    </source>
</evidence>
<dbReference type="Proteomes" id="UP001386955">
    <property type="component" value="Unassembled WGS sequence"/>
</dbReference>
<gene>
    <name evidence="1" type="ORF">VNO78_20084</name>
</gene>
<protein>
    <submittedName>
        <fullName evidence="1">Uncharacterized protein</fullName>
    </submittedName>
</protein>
<evidence type="ECO:0000313" key="1">
    <source>
        <dbReference type="EMBL" id="KAK7391666.1"/>
    </source>
</evidence>
<reference evidence="1 2" key="1">
    <citation type="submission" date="2024-01" db="EMBL/GenBank/DDBJ databases">
        <title>The genomes of 5 underutilized Papilionoideae crops provide insights into root nodulation and disease resistanc.</title>
        <authorList>
            <person name="Jiang F."/>
        </authorList>
    </citation>
    <scope>NUCLEOTIDE SEQUENCE [LARGE SCALE GENOMIC DNA]</scope>
    <source>
        <strain evidence="1">DUOXIRENSHENG_FW03</strain>
        <tissue evidence="1">Leaves</tissue>
    </source>
</reference>
<keyword evidence="2" id="KW-1185">Reference proteome</keyword>